<organism evidence="1 2">
    <name type="scientific">Ectopseudomonas composti</name>
    <dbReference type="NCBI Taxonomy" id="658457"/>
    <lineage>
        <taxon>Bacteria</taxon>
        <taxon>Pseudomonadati</taxon>
        <taxon>Pseudomonadota</taxon>
        <taxon>Gammaproteobacteria</taxon>
        <taxon>Pseudomonadales</taxon>
        <taxon>Pseudomonadaceae</taxon>
        <taxon>Ectopseudomonas</taxon>
    </lineage>
</organism>
<dbReference type="OrthoDB" id="6058505at2"/>
<sequence length="129" mass="14311">MKGWMLGLSLQLLATPLLADEVMTVIGPVEQIEVLEIGLGPNTAVDSCKDHSVSAEEVADFLRHAIVITNRQEHDWYLYGPCYATGTLTSRYGQWRWLLRNMGTGWLTAVTGETFVLADPREESSLGDD</sequence>
<dbReference type="EMBL" id="FOWP01000002">
    <property type="protein sequence ID" value="SFO83867.1"/>
    <property type="molecule type" value="Genomic_DNA"/>
</dbReference>
<dbReference type="AlphaFoldDB" id="A0A1I5KFY4"/>
<proteinExistence type="predicted"/>
<gene>
    <name evidence="1" type="ORF">SAMN05216601_102467</name>
</gene>
<accession>A0A1I5KFY4</accession>
<name>A0A1I5KFY4_9GAMM</name>
<evidence type="ECO:0000313" key="2">
    <source>
        <dbReference type="Proteomes" id="UP000182400"/>
    </source>
</evidence>
<dbReference type="Proteomes" id="UP000182400">
    <property type="component" value="Unassembled WGS sequence"/>
</dbReference>
<protein>
    <submittedName>
        <fullName evidence="1">Uncharacterized protein</fullName>
    </submittedName>
</protein>
<evidence type="ECO:0000313" key="1">
    <source>
        <dbReference type="EMBL" id="SFO83867.1"/>
    </source>
</evidence>
<dbReference type="STRING" id="658457.SAMN05216601_102467"/>
<reference evidence="1 2" key="1">
    <citation type="submission" date="2016-10" db="EMBL/GenBank/DDBJ databases">
        <authorList>
            <person name="de Groot N.N."/>
        </authorList>
    </citation>
    <scope>NUCLEOTIDE SEQUENCE [LARGE SCALE GENOMIC DNA]</scope>
    <source>
        <strain evidence="1 2">CCUG 59231</strain>
    </source>
</reference>
<dbReference type="RefSeq" id="WP_074937388.1">
    <property type="nucleotide sequence ID" value="NZ_FOWP01000002.1"/>
</dbReference>